<evidence type="ECO:0000256" key="3">
    <source>
        <dbReference type="SAM" id="MobiDB-lite"/>
    </source>
</evidence>
<dbReference type="GO" id="GO:0006355">
    <property type="term" value="P:regulation of DNA-templated transcription"/>
    <property type="evidence" value="ECO:0007669"/>
    <property type="project" value="InterPro"/>
</dbReference>
<dbReference type="Proteomes" id="UP000636800">
    <property type="component" value="Chromosome 2"/>
</dbReference>
<dbReference type="AlphaFoldDB" id="A0A835RQB2"/>
<organism evidence="5 6">
    <name type="scientific">Vanilla planifolia</name>
    <name type="common">Vanilla</name>
    <dbReference type="NCBI Taxonomy" id="51239"/>
    <lineage>
        <taxon>Eukaryota</taxon>
        <taxon>Viridiplantae</taxon>
        <taxon>Streptophyta</taxon>
        <taxon>Embryophyta</taxon>
        <taxon>Tracheophyta</taxon>
        <taxon>Spermatophyta</taxon>
        <taxon>Magnoliopsida</taxon>
        <taxon>Liliopsida</taxon>
        <taxon>Asparagales</taxon>
        <taxon>Orchidaceae</taxon>
        <taxon>Vanilloideae</taxon>
        <taxon>Vanilleae</taxon>
        <taxon>Vanilla</taxon>
    </lineage>
</organism>
<dbReference type="EMBL" id="JADCNL010000002">
    <property type="protein sequence ID" value="KAG0492450.1"/>
    <property type="molecule type" value="Genomic_DNA"/>
</dbReference>
<feature type="compositionally biased region" description="Pro residues" evidence="3">
    <location>
        <begin position="14"/>
        <end position="24"/>
    </location>
</feature>
<evidence type="ECO:0000256" key="1">
    <source>
        <dbReference type="ARBA" id="ARBA00010820"/>
    </source>
</evidence>
<feature type="compositionally biased region" description="Low complexity" evidence="3">
    <location>
        <begin position="1"/>
        <end position="10"/>
    </location>
</feature>
<reference evidence="5 6" key="1">
    <citation type="journal article" date="2020" name="Nat. Food">
        <title>A phased Vanilla planifolia genome enables genetic improvement of flavour and production.</title>
        <authorList>
            <person name="Hasing T."/>
            <person name="Tang H."/>
            <person name="Brym M."/>
            <person name="Khazi F."/>
            <person name="Huang T."/>
            <person name="Chambers A.H."/>
        </authorList>
    </citation>
    <scope>NUCLEOTIDE SEQUENCE [LARGE SCALE GENOMIC DNA]</scope>
    <source>
        <tissue evidence="5">Leaf</tissue>
    </source>
</reference>
<sequence length="356" mass="38753">MGSKRSSSKNPNKDPSPPLPPPTEAPADGTNPKKRSVASPSKPLKKTKPLVSMSGNPDVACPVASPEGEDLSRKSGLKRKAGQPPKEISSSPSAASAGEGAPPVHSASARWGDEHTLKLLRAAISFKLRNGLVPKLCHMSHFLKEIEDWVPGPLSEKNVVNKLRNLKVKFQKSPKPGPESLEFSRSFYELASKLWDSDKLKGKGSDGGAAMDRNRAESNGDGMTNKDKSSNKSKKKAVSSDLDEEDGEDEDGVGNDEDEDNGRENKMKKQHVDGGNGLLNGNVSGCQYKFLRSALEEFWLDKKLDLDILNTAFKKVNPVQAKQLDEQFKELLEEQLKLKMEKAKLSTEVIQAVLGC</sequence>
<feature type="region of interest" description="Disordered" evidence="3">
    <location>
        <begin position="1"/>
        <end position="110"/>
    </location>
</feature>
<name>A0A835RQB2_VANPL</name>
<comment type="caution">
    <text evidence="5">The sequence shown here is derived from an EMBL/GenBank/DDBJ whole genome shotgun (WGS) entry which is preliminary data.</text>
</comment>
<feature type="coiled-coil region" evidence="2">
    <location>
        <begin position="321"/>
        <end position="348"/>
    </location>
</feature>
<gene>
    <name evidence="5" type="ORF">HPP92_005848</name>
</gene>
<keyword evidence="2" id="KW-0175">Coiled coil</keyword>
<keyword evidence="6" id="KW-1185">Reference proteome</keyword>
<evidence type="ECO:0000313" key="6">
    <source>
        <dbReference type="Proteomes" id="UP000636800"/>
    </source>
</evidence>
<feature type="compositionally biased region" description="Acidic residues" evidence="3">
    <location>
        <begin position="241"/>
        <end position="261"/>
    </location>
</feature>
<dbReference type="InterPro" id="IPR007592">
    <property type="entry name" value="GEBP"/>
</dbReference>
<evidence type="ECO:0000313" key="5">
    <source>
        <dbReference type="EMBL" id="KAG0492450.1"/>
    </source>
</evidence>
<proteinExistence type="inferred from homology"/>
<feature type="compositionally biased region" description="Basic and acidic residues" evidence="3">
    <location>
        <begin position="262"/>
        <end position="272"/>
    </location>
</feature>
<feature type="compositionally biased region" description="Low complexity" evidence="3">
    <location>
        <begin position="84"/>
        <end position="103"/>
    </location>
</feature>
<dbReference type="PANTHER" id="PTHR31662:SF28">
    <property type="entry name" value="MYB_SANT-LIKE DOMAIN-CONTAINING PROTEIN"/>
    <property type="match status" value="1"/>
</dbReference>
<comment type="similarity">
    <text evidence="1">Belongs to the GeBP family.</text>
</comment>
<dbReference type="GO" id="GO:0005634">
    <property type="term" value="C:nucleus"/>
    <property type="evidence" value="ECO:0007669"/>
    <property type="project" value="TreeGrafter"/>
</dbReference>
<dbReference type="PANTHER" id="PTHR31662">
    <property type="entry name" value="BNAANNG10740D PROTEIN-RELATED"/>
    <property type="match status" value="1"/>
</dbReference>
<accession>A0A835RQB2</accession>
<feature type="domain" description="Glabrous enhancer-binding protein-like DBD" evidence="4">
    <location>
        <begin position="110"/>
        <end position="196"/>
    </location>
</feature>
<evidence type="ECO:0000256" key="2">
    <source>
        <dbReference type="SAM" id="Coils"/>
    </source>
</evidence>
<dbReference type="OrthoDB" id="7344096at2759"/>
<feature type="compositionally biased region" description="Basic and acidic residues" evidence="3">
    <location>
        <begin position="212"/>
        <end position="230"/>
    </location>
</feature>
<dbReference type="InterPro" id="IPR053932">
    <property type="entry name" value="GeBP-like_DBD"/>
</dbReference>
<protein>
    <recommendedName>
        <fullName evidence="4">Glabrous enhancer-binding protein-like DBD domain-containing protein</fullName>
    </recommendedName>
</protein>
<dbReference type="Pfam" id="PF04504">
    <property type="entry name" value="GeBP-like_DBD"/>
    <property type="match status" value="1"/>
</dbReference>
<evidence type="ECO:0000259" key="4">
    <source>
        <dbReference type="Pfam" id="PF04504"/>
    </source>
</evidence>
<feature type="region of interest" description="Disordered" evidence="3">
    <location>
        <begin position="199"/>
        <end position="276"/>
    </location>
</feature>